<dbReference type="Pfam" id="PF03661">
    <property type="entry name" value="TMEM33_Pom33"/>
    <property type="match status" value="1"/>
</dbReference>
<dbReference type="EMBL" id="ALBS01000053">
    <property type="protein sequence ID" value="EJT51544.1"/>
    <property type="molecule type" value="Genomic_DNA"/>
</dbReference>
<name>J6F3J3_TRIAS</name>
<dbReference type="GO" id="GO:0071786">
    <property type="term" value="P:endoplasmic reticulum tubular network organization"/>
    <property type="evidence" value="ECO:0007669"/>
    <property type="project" value="TreeGrafter"/>
</dbReference>
<organism evidence="6 7">
    <name type="scientific">Trichosporon asahii var. asahii (strain ATCC 90039 / CBS 2479 / JCM 2466 / KCTC 7840 / NBRC 103889/ NCYC 2677 / UAMH 7654)</name>
    <name type="common">Yeast</name>
    <dbReference type="NCBI Taxonomy" id="1186058"/>
    <lineage>
        <taxon>Eukaryota</taxon>
        <taxon>Fungi</taxon>
        <taxon>Dikarya</taxon>
        <taxon>Basidiomycota</taxon>
        <taxon>Agaricomycotina</taxon>
        <taxon>Tremellomycetes</taxon>
        <taxon>Trichosporonales</taxon>
        <taxon>Trichosporonaceae</taxon>
        <taxon>Trichosporon</taxon>
    </lineage>
</organism>
<dbReference type="VEuPathDB" id="FungiDB:A1Q1_07211"/>
<dbReference type="GO" id="GO:0061024">
    <property type="term" value="P:membrane organization"/>
    <property type="evidence" value="ECO:0007669"/>
    <property type="project" value="TreeGrafter"/>
</dbReference>
<keyword evidence="3" id="KW-0812">Transmembrane</keyword>
<evidence type="ECO:0000313" key="6">
    <source>
        <dbReference type="EMBL" id="EJT51544.1"/>
    </source>
</evidence>
<dbReference type="GO" id="GO:0005783">
    <property type="term" value="C:endoplasmic reticulum"/>
    <property type="evidence" value="ECO:0007669"/>
    <property type="project" value="TreeGrafter"/>
</dbReference>
<dbReference type="GO" id="GO:0016020">
    <property type="term" value="C:membrane"/>
    <property type="evidence" value="ECO:0007669"/>
    <property type="project" value="UniProtKB-SubCell"/>
</dbReference>
<evidence type="ECO:0000256" key="2">
    <source>
        <dbReference type="ARBA" id="ARBA00007322"/>
    </source>
</evidence>
<accession>J6F3J3</accession>
<dbReference type="HOGENOM" id="CLU_1305658_0_0_1"/>
<keyword evidence="4" id="KW-1133">Transmembrane helix</keyword>
<dbReference type="OrthoDB" id="5581259at2759"/>
<dbReference type="PANTHER" id="PTHR12703:SF4">
    <property type="entry name" value="TRANSMEMBRANE PROTEIN 33"/>
    <property type="match status" value="1"/>
</dbReference>
<dbReference type="PANTHER" id="PTHR12703">
    <property type="entry name" value="TRANSMEMBRANE PROTEIN 33"/>
    <property type="match status" value="1"/>
</dbReference>
<dbReference type="AlphaFoldDB" id="J6F3J3"/>
<comment type="similarity">
    <text evidence="2">Belongs to the PER33/POM33 family.</text>
</comment>
<protein>
    <submittedName>
        <fullName evidence="6">Endoplasmic reticulum protein</fullName>
    </submittedName>
</protein>
<sequence length="211" mass="22804">MRKYLQRRRQPSPRPPVSLLPSSFSFLHSQLPSYLLLLEAFHMIEQADQLPSKTSGPNAQPNWAESLGRRIQSWVKGHYDSAMNFVSYAELVIFARVLLGGLTFQNSFVAPIFFAHFLRLRYHQSTFTKNAIDGITGRIDGVVAKQGAGVQNAWGTAKRVIRTWGGGNLVGNSNRAQARPAAQGAGAAAAGGAQARATGVNTGAAGTANRR</sequence>
<dbReference type="Proteomes" id="UP000002748">
    <property type="component" value="Unassembled WGS sequence"/>
</dbReference>
<reference evidence="6 7" key="1">
    <citation type="journal article" date="2012" name="Eukaryot. Cell">
        <title>Draft genome sequence of CBS 2479, the standard type strain of Trichosporon asahii.</title>
        <authorList>
            <person name="Yang R.Y."/>
            <person name="Li H.T."/>
            <person name="Zhu H."/>
            <person name="Zhou G.P."/>
            <person name="Wang M."/>
            <person name="Wang L."/>
        </authorList>
    </citation>
    <scope>NUCLEOTIDE SEQUENCE [LARGE SCALE GENOMIC DNA]</scope>
    <source>
        <strain evidence="7">ATCC 90039 / CBS 2479 / JCM 2466 / KCTC 7840 / NCYC 2677 / UAMH 7654</strain>
    </source>
</reference>
<dbReference type="RefSeq" id="XP_014182922.1">
    <property type="nucleotide sequence ID" value="XM_014327447.1"/>
</dbReference>
<evidence type="ECO:0000256" key="5">
    <source>
        <dbReference type="ARBA" id="ARBA00023136"/>
    </source>
</evidence>
<comment type="caution">
    <text evidence="6">The sequence shown here is derived from an EMBL/GenBank/DDBJ whole genome shotgun (WGS) entry which is preliminary data.</text>
</comment>
<dbReference type="KEGG" id="tasa:A1Q1_07211"/>
<dbReference type="InterPro" id="IPR005344">
    <property type="entry name" value="TMEM33/Pom33"/>
</dbReference>
<comment type="subcellular location">
    <subcellularLocation>
        <location evidence="1">Membrane</location>
        <topology evidence="1">Multi-pass membrane protein</topology>
    </subcellularLocation>
</comment>
<dbReference type="GeneID" id="25990723"/>
<proteinExistence type="inferred from homology"/>
<evidence type="ECO:0000313" key="7">
    <source>
        <dbReference type="Proteomes" id="UP000002748"/>
    </source>
</evidence>
<keyword evidence="5" id="KW-0472">Membrane</keyword>
<dbReference type="InterPro" id="IPR051645">
    <property type="entry name" value="PER33/POM33_regulator"/>
</dbReference>
<evidence type="ECO:0000256" key="4">
    <source>
        <dbReference type="ARBA" id="ARBA00022989"/>
    </source>
</evidence>
<evidence type="ECO:0000256" key="3">
    <source>
        <dbReference type="ARBA" id="ARBA00022692"/>
    </source>
</evidence>
<evidence type="ECO:0000256" key="1">
    <source>
        <dbReference type="ARBA" id="ARBA00004141"/>
    </source>
</evidence>
<gene>
    <name evidence="6" type="ORF">A1Q1_07211</name>
</gene>